<dbReference type="InterPro" id="IPR053331">
    <property type="entry name" value="EGF-like_comC"/>
</dbReference>
<evidence type="ECO:0000256" key="2">
    <source>
        <dbReference type="SAM" id="SignalP"/>
    </source>
</evidence>
<dbReference type="InterPro" id="IPR000742">
    <property type="entry name" value="EGF"/>
</dbReference>
<proteinExistence type="predicted"/>
<dbReference type="PROSITE" id="PS00022">
    <property type="entry name" value="EGF_1"/>
    <property type="match status" value="2"/>
</dbReference>
<gene>
    <name evidence="5" type="ORF">TrCOL_g13760</name>
</gene>
<dbReference type="Pfam" id="PF23106">
    <property type="entry name" value="EGF_Teneurin"/>
    <property type="match status" value="1"/>
</dbReference>
<dbReference type="Pfam" id="PF07974">
    <property type="entry name" value="EGF_2"/>
    <property type="match status" value="1"/>
</dbReference>
<evidence type="ECO:0000259" key="4">
    <source>
        <dbReference type="PROSITE" id="PS01186"/>
    </source>
</evidence>
<reference evidence="6" key="1">
    <citation type="journal article" date="2023" name="Commun. Biol.">
        <title>Genome analysis of Parmales, the sister group of diatoms, reveals the evolutionary specialization of diatoms from phago-mixotrophs to photoautotrophs.</title>
        <authorList>
            <person name="Ban H."/>
            <person name="Sato S."/>
            <person name="Yoshikawa S."/>
            <person name="Yamada K."/>
            <person name="Nakamura Y."/>
            <person name="Ichinomiya M."/>
            <person name="Sato N."/>
            <person name="Blanc-Mathieu R."/>
            <person name="Endo H."/>
            <person name="Kuwata A."/>
            <person name="Ogata H."/>
        </authorList>
    </citation>
    <scope>NUCLEOTIDE SEQUENCE [LARGE SCALE GENOMIC DNA]</scope>
</reference>
<dbReference type="PANTHER" id="PTHR24032">
    <property type="entry name" value="EGF-LIKE DOMAIN-CONTAINING PROTEIN-RELATED-RELATED"/>
    <property type="match status" value="1"/>
</dbReference>
<dbReference type="Gene3D" id="2.10.25.10">
    <property type="entry name" value="Laminin"/>
    <property type="match status" value="2"/>
</dbReference>
<dbReference type="EMBL" id="BRYA01000162">
    <property type="protein sequence ID" value="GMI41959.1"/>
    <property type="molecule type" value="Genomic_DNA"/>
</dbReference>
<dbReference type="OrthoDB" id="18487at2759"/>
<name>A0A9W7LAK8_9STRA</name>
<evidence type="ECO:0000259" key="3">
    <source>
        <dbReference type="PROSITE" id="PS00022"/>
    </source>
</evidence>
<feature type="domain" description="EGF-like" evidence="3 4">
    <location>
        <begin position="284"/>
        <end position="295"/>
    </location>
</feature>
<feature type="domain" description="EGF-like" evidence="3 4">
    <location>
        <begin position="130"/>
        <end position="141"/>
    </location>
</feature>
<comment type="caution">
    <text evidence="5">The sequence shown here is derived from an EMBL/GenBank/DDBJ whole genome shotgun (WGS) entry which is preliminary data.</text>
</comment>
<dbReference type="Proteomes" id="UP001165065">
    <property type="component" value="Unassembled WGS sequence"/>
</dbReference>
<feature type="chain" id="PRO_5040807641" description="EGF-like domain-containing protein" evidence="2">
    <location>
        <begin position="26"/>
        <end position="305"/>
    </location>
</feature>
<accession>A0A9W7LAK8</accession>
<evidence type="ECO:0000313" key="5">
    <source>
        <dbReference type="EMBL" id="GMI41959.1"/>
    </source>
</evidence>
<feature type="signal peptide" evidence="2">
    <location>
        <begin position="1"/>
        <end position="25"/>
    </location>
</feature>
<dbReference type="AlphaFoldDB" id="A0A9W7LAK8"/>
<keyword evidence="6" id="KW-1185">Reference proteome</keyword>
<organism evidence="5 6">
    <name type="scientific">Triparma columacea</name>
    <dbReference type="NCBI Taxonomy" id="722753"/>
    <lineage>
        <taxon>Eukaryota</taxon>
        <taxon>Sar</taxon>
        <taxon>Stramenopiles</taxon>
        <taxon>Ochrophyta</taxon>
        <taxon>Bolidophyceae</taxon>
        <taxon>Parmales</taxon>
        <taxon>Triparmaceae</taxon>
        <taxon>Triparma</taxon>
    </lineage>
</organism>
<protein>
    <recommendedName>
        <fullName evidence="3 4">EGF-like domain-containing protein</fullName>
    </recommendedName>
</protein>
<sequence>MAQIIATRAYLLCAIFALVINPTHANDRTYSSSDKVTILGCKSYNYCNGHGTCKYNYNKCDCDEGWGSPREIAILGFRPSYDCTKKVCALGYAWGDQPAPNSTTNTNTNKAHEMHECSNMGICDREEGVCACFTGYRGASCSKRSCPGKGDCSGHGKCVSMSVQTRMPDALPLTNANNKTSSGYYEPGGHQGSTWDSNRLFGCVCDSSWPVGLGAGETQQPEWFGADCSLKRCPTGNNPGTNGVDETDGFNKTADGGNGVGKAGNKIHVDCSGKGRCDFKSGTCQCFQGYYGENCGIVDAKSTGT</sequence>
<keyword evidence="1" id="KW-1015">Disulfide bond</keyword>
<dbReference type="InterPro" id="IPR013111">
    <property type="entry name" value="EGF_extracell"/>
</dbReference>
<evidence type="ECO:0000256" key="1">
    <source>
        <dbReference type="ARBA" id="ARBA00023157"/>
    </source>
</evidence>
<dbReference type="PROSITE" id="PS01186">
    <property type="entry name" value="EGF_2"/>
    <property type="match status" value="2"/>
</dbReference>
<keyword evidence="2" id="KW-0732">Signal</keyword>
<evidence type="ECO:0000313" key="6">
    <source>
        <dbReference type="Proteomes" id="UP001165065"/>
    </source>
</evidence>